<feature type="repeat" description="PPR" evidence="2">
    <location>
        <begin position="9"/>
        <end position="43"/>
    </location>
</feature>
<evidence type="ECO:0000313" key="5">
    <source>
        <dbReference type="Proteomes" id="UP001189624"/>
    </source>
</evidence>
<keyword evidence="5" id="KW-1185">Reference proteome</keyword>
<evidence type="ECO:0000256" key="1">
    <source>
        <dbReference type="ARBA" id="ARBA00022737"/>
    </source>
</evidence>
<reference evidence="4" key="1">
    <citation type="submission" date="2023-10" db="EMBL/GenBank/DDBJ databases">
        <authorList>
            <person name="Domelevo Entfellner J.-B."/>
        </authorList>
    </citation>
    <scope>NUCLEOTIDE SEQUENCE</scope>
</reference>
<feature type="chain" id="PRO_5041701468" description="Pentatricopeptide repeat-containing protein" evidence="3">
    <location>
        <begin position="27"/>
        <end position="228"/>
    </location>
</feature>
<accession>A0AA86SL36</accession>
<dbReference type="EMBL" id="OY731403">
    <property type="protein sequence ID" value="CAJ1963999.1"/>
    <property type="molecule type" value="Genomic_DNA"/>
</dbReference>
<keyword evidence="1" id="KW-0677">Repeat</keyword>
<evidence type="ECO:0000256" key="3">
    <source>
        <dbReference type="SAM" id="SignalP"/>
    </source>
</evidence>
<sequence>MFRQTPYRNLFAWTALISGLVQSGNGFDAFHMFVEMRHDGVSVTDPLVLSSVVGACSNLALWELGKQMHDLVIALGYESCLFISNALVDMYAKCSDLVAAKYIFSDMCKKDVVSWTSIIVGSAQHGQVEEALGLYDGMVLAGLKPNEVTFVGLIHACSHAGLVSKGRALFRSMVEDYGITPSLQHYTCLFDLLSRSGHLDEAESLIRTMPVYPDEETQELKPPSWLEG</sequence>
<dbReference type="Gene3D" id="1.25.40.10">
    <property type="entry name" value="Tetratricopeptide repeat domain"/>
    <property type="match status" value="2"/>
</dbReference>
<dbReference type="GO" id="GO:0009451">
    <property type="term" value="P:RNA modification"/>
    <property type="evidence" value="ECO:0007669"/>
    <property type="project" value="InterPro"/>
</dbReference>
<dbReference type="PANTHER" id="PTHR47926:SF495">
    <property type="entry name" value="DYW DOMAIN-CONTAINING PROTEIN"/>
    <property type="match status" value="1"/>
</dbReference>
<proteinExistence type="predicted"/>
<feature type="signal peptide" evidence="3">
    <location>
        <begin position="1"/>
        <end position="26"/>
    </location>
</feature>
<dbReference type="InterPro" id="IPR011990">
    <property type="entry name" value="TPR-like_helical_dom_sf"/>
</dbReference>
<organism evidence="4 5">
    <name type="scientific">Sphenostylis stenocarpa</name>
    <dbReference type="NCBI Taxonomy" id="92480"/>
    <lineage>
        <taxon>Eukaryota</taxon>
        <taxon>Viridiplantae</taxon>
        <taxon>Streptophyta</taxon>
        <taxon>Embryophyta</taxon>
        <taxon>Tracheophyta</taxon>
        <taxon>Spermatophyta</taxon>
        <taxon>Magnoliopsida</taxon>
        <taxon>eudicotyledons</taxon>
        <taxon>Gunneridae</taxon>
        <taxon>Pentapetalae</taxon>
        <taxon>rosids</taxon>
        <taxon>fabids</taxon>
        <taxon>Fabales</taxon>
        <taxon>Fabaceae</taxon>
        <taxon>Papilionoideae</taxon>
        <taxon>50 kb inversion clade</taxon>
        <taxon>NPAAA clade</taxon>
        <taxon>indigoferoid/millettioid clade</taxon>
        <taxon>Phaseoleae</taxon>
        <taxon>Sphenostylis</taxon>
    </lineage>
</organism>
<dbReference type="PANTHER" id="PTHR47926">
    <property type="entry name" value="PENTATRICOPEPTIDE REPEAT-CONTAINING PROTEIN"/>
    <property type="match status" value="1"/>
</dbReference>
<dbReference type="InterPro" id="IPR002885">
    <property type="entry name" value="PPR_rpt"/>
</dbReference>
<feature type="repeat" description="PPR" evidence="2">
    <location>
        <begin position="146"/>
        <end position="181"/>
    </location>
</feature>
<evidence type="ECO:0000313" key="4">
    <source>
        <dbReference type="EMBL" id="CAJ1963999.1"/>
    </source>
</evidence>
<dbReference type="NCBIfam" id="TIGR00756">
    <property type="entry name" value="PPR"/>
    <property type="match status" value="4"/>
</dbReference>
<feature type="repeat" description="PPR" evidence="2">
    <location>
        <begin position="111"/>
        <end position="145"/>
    </location>
</feature>
<dbReference type="FunFam" id="1.25.40.10:FF:000158">
    <property type="entry name" value="pentatricopeptide repeat-containing protein At2g33680"/>
    <property type="match status" value="1"/>
</dbReference>
<dbReference type="GO" id="GO:0099402">
    <property type="term" value="P:plant organ development"/>
    <property type="evidence" value="ECO:0007669"/>
    <property type="project" value="UniProtKB-ARBA"/>
</dbReference>
<dbReference type="Pfam" id="PF01535">
    <property type="entry name" value="PPR"/>
    <property type="match status" value="2"/>
</dbReference>
<dbReference type="PROSITE" id="PS51375">
    <property type="entry name" value="PPR"/>
    <property type="match status" value="3"/>
</dbReference>
<gene>
    <name evidence="4" type="ORF">AYBTSS11_LOCUS20076</name>
</gene>
<dbReference type="AlphaFoldDB" id="A0AA86SL36"/>
<dbReference type="GO" id="GO:0003723">
    <property type="term" value="F:RNA binding"/>
    <property type="evidence" value="ECO:0007669"/>
    <property type="project" value="InterPro"/>
</dbReference>
<name>A0AA86SL36_9FABA</name>
<protein>
    <recommendedName>
        <fullName evidence="6">Pentatricopeptide repeat-containing protein</fullName>
    </recommendedName>
</protein>
<evidence type="ECO:0000256" key="2">
    <source>
        <dbReference type="PROSITE-ProRule" id="PRU00708"/>
    </source>
</evidence>
<dbReference type="Gramene" id="rna-AYBTSS11_LOCUS20076">
    <property type="protein sequence ID" value="CAJ1963999.1"/>
    <property type="gene ID" value="gene-AYBTSS11_LOCUS20076"/>
</dbReference>
<evidence type="ECO:0008006" key="6">
    <source>
        <dbReference type="Google" id="ProtNLM"/>
    </source>
</evidence>
<dbReference type="Pfam" id="PF13041">
    <property type="entry name" value="PPR_2"/>
    <property type="match status" value="1"/>
</dbReference>
<dbReference type="InterPro" id="IPR046960">
    <property type="entry name" value="PPR_At4g14850-like_plant"/>
</dbReference>
<dbReference type="Proteomes" id="UP001189624">
    <property type="component" value="Chromosome 6"/>
</dbReference>
<keyword evidence="3" id="KW-0732">Signal</keyword>